<feature type="domain" description="Solute-binding protein family 3/N-terminal" evidence="2">
    <location>
        <begin position="51"/>
        <end position="275"/>
    </location>
</feature>
<dbReference type="EMBL" id="WBKA01000001">
    <property type="protein sequence ID" value="KAB1633688.1"/>
    <property type="molecule type" value="Genomic_DNA"/>
</dbReference>
<gene>
    <name evidence="3" type="ORF">F8O02_01820</name>
</gene>
<reference evidence="3 4" key="1">
    <citation type="submission" date="2019-09" db="EMBL/GenBank/DDBJ databases">
        <title>Phylogeny of genus Pseudoclavibacter and closely related genus.</title>
        <authorList>
            <person name="Li Y."/>
        </authorList>
    </citation>
    <scope>NUCLEOTIDE SEQUENCE [LARGE SCALE GENOMIC DNA]</scope>
    <source>
        <strain evidence="3 4">JCM 16921</strain>
    </source>
</reference>
<sequence>MNTKHTRIIAAIGIIGVAGAGLVGCSSDSGSSTRSDCTPKHSDISTVASGTFTVGVTDLPPFSQNVSGGDPTGLDIDIVKKIADMECLDIEFKEATYANSIPMISQQQAIDVTTGAWYPTAERNEVVDFAGPMYTDSMSIVSKTGIKSVSELESLDSVGTVDGYLWTEDLKTLLGDKLKTYQSSVELQQDILNGRLDAGVDSYGTQVYEYKDQSGYQVEITEADDRVIASVEPAQTVLPLKKGNDSLKTALDEDLESMREDGTLADLVKGAGLDPSIVVPAETELKIIGA</sequence>
<proteinExistence type="predicted"/>
<dbReference type="Gene3D" id="3.40.190.10">
    <property type="entry name" value="Periplasmic binding protein-like II"/>
    <property type="match status" value="2"/>
</dbReference>
<accession>A0A7C8BSF8</accession>
<dbReference type="PROSITE" id="PS51257">
    <property type="entry name" value="PROKAR_LIPOPROTEIN"/>
    <property type="match status" value="1"/>
</dbReference>
<protein>
    <submittedName>
        <fullName evidence="3">Amino acid ABC transporter substrate-binding protein</fullName>
    </submittedName>
</protein>
<evidence type="ECO:0000313" key="3">
    <source>
        <dbReference type="EMBL" id="KAB1633688.1"/>
    </source>
</evidence>
<evidence type="ECO:0000259" key="2">
    <source>
        <dbReference type="SMART" id="SM00062"/>
    </source>
</evidence>
<dbReference type="Proteomes" id="UP000481339">
    <property type="component" value="Unassembled WGS sequence"/>
</dbReference>
<dbReference type="AlphaFoldDB" id="A0A7C8BSF8"/>
<keyword evidence="4" id="KW-1185">Reference proteome</keyword>
<dbReference type="InterPro" id="IPR001638">
    <property type="entry name" value="Solute-binding_3/MltF_N"/>
</dbReference>
<evidence type="ECO:0000313" key="4">
    <source>
        <dbReference type="Proteomes" id="UP000481339"/>
    </source>
</evidence>
<dbReference type="Pfam" id="PF00497">
    <property type="entry name" value="SBP_bac_3"/>
    <property type="match status" value="1"/>
</dbReference>
<dbReference type="SMART" id="SM00062">
    <property type="entry name" value="PBPb"/>
    <property type="match status" value="1"/>
</dbReference>
<dbReference type="PANTHER" id="PTHR35936">
    <property type="entry name" value="MEMBRANE-BOUND LYTIC MUREIN TRANSGLYCOSYLASE F"/>
    <property type="match status" value="1"/>
</dbReference>
<dbReference type="RefSeq" id="WP_158035523.1">
    <property type="nucleotide sequence ID" value="NZ_BAAAZV010000018.1"/>
</dbReference>
<organism evidence="3 4">
    <name type="scientific">Pseudoclavibacter caeni</name>
    <dbReference type="NCBI Taxonomy" id="908846"/>
    <lineage>
        <taxon>Bacteria</taxon>
        <taxon>Bacillati</taxon>
        <taxon>Actinomycetota</taxon>
        <taxon>Actinomycetes</taxon>
        <taxon>Micrococcales</taxon>
        <taxon>Microbacteriaceae</taxon>
        <taxon>Pseudoclavibacter</taxon>
    </lineage>
</organism>
<dbReference type="SUPFAM" id="SSF53850">
    <property type="entry name" value="Periplasmic binding protein-like II"/>
    <property type="match status" value="1"/>
</dbReference>
<evidence type="ECO:0000256" key="1">
    <source>
        <dbReference type="ARBA" id="ARBA00022729"/>
    </source>
</evidence>
<dbReference type="PANTHER" id="PTHR35936:SF17">
    <property type="entry name" value="ARGININE-BINDING EXTRACELLULAR PROTEIN ARTP"/>
    <property type="match status" value="1"/>
</dbReference>
<dbReference type="OrthoDB" id="8454826at2"/>
<keyword evidence="1" id="KW-0732">Signal</keyword>
<comment type="caution">
    <text evidence="3">The sequence shown here is derived from an EMBL/GenBank/DDBJ whole genome shotgun (WGS) entry which is preliminary data.</text>
</comment>
<name>A0A7C8BSF8_9MICO</name>